<organism evidence="1">
    <name type="scientific">Ciona intestinalis</name>
    <name type="common">Transparent sea squirt</name>
    <name type="synonym">Ascidia intestinalis</name>
    <dbReference type="NCBI Taxonomy" id="7719"/>
    <lineage>
        <taxon>Eukaryota</taxon>
        <taxon>Metazoa</taxon>
        <taxon>Chordata</taxon>
        <taxon>Tunicata</taxon>
        <taxon>Ascidiacea</taxon>
        <taxon>Phlebobranchia</taxon>
        <taxon>Cionidae</taxon>
        <taxon>Ciona</taxon>
    </lineage>
</organism>
<evidence type="ECO:0000313" key="3">
    <source>
        <dbReference type="Proteomes" id="UP000008144"/>
    </source>
</evidence>
<dbReference type="STRING" id="7719.ENSCINP00000025496"/>
<dbReference type="CTD" id="55907"/>
<dbReference type="GO" id="GO:0008781">
    <property type="term" value="F:N-acylneuraminate cytidylyltransferase activity"/>
    <property type="evidence" value="ECO:0000318"/>
    <property type="project" value="GO_Central"/>
</dbReference>
<reference evidence="2" key="5">
    <citation type="submission" date="2025-05" db="UniProtKB">
        <authorList>
            <consortium name="Ensembl"/>
        </authorList>
    </citation>
    <scope>IDENTIFICATION</scope>
</reference>
<accession>A0A1W2VSN6</accession>
<proteinExistence type="evidence at transcript level"/>
<dbReference type="EMBL" id="EAAA01000513">
    <property type="status" value="NOT_ANNOTATED_CDS"/>
    <property type="molecule type" value="Genomic_DNA"/>
</dbReference>
<dbReference type="InterPro" id="IPR003329">
    <property type="entry name" value="Cytidylyl_trans"/>
</dbReference>
<keyword evidence="3" id="KW-1185">Reference proteome</keyword>
<dbReference type="EMBL" id="AM262834">
    <property type="protein sequence ID" value="CAK18994.1"/>
    <property type="molecule type" value="mRNA"/>
</dbReference>
<dbReference type="InterPro" id="IPR029044">
    <property type="entry name" value="Nucleotide-diphossugar_trans"/>
</dbReference>
<name>Q0E670_CIOIN</name>
<reference evidence="1" key="2">
    <citation type="submission" date="2006-05" db="EMBL/GenBank/DDBJ databases">
        <authorList>
            <person name="Lehmann F."/>
        </authorList>
    </citation>
    <scope>NUCLEOTIDE SEQUENCE</scope>
</reference>
<protein>
    <submittedName>
        <fullName evidence="2">CMP-sialic acid synthetase-like</fullName>
    </submittedName>
    <submittedName>
        <fullName evidence="1">Putative CMP-sialic acid synthetase</fullName>
    </submittedName>
</protein>
<accession>F6RDB2</accession>
<reference evidence="2" key="4">
    <citation type="journal article" date="2008" name="Genome Biol.">
        <title>Improved genome assembly and evidence-based global gene model set for the chordate Ciona intestinalis: new insight into intron and operon populations.</title>
        <authorList>
            <person name="Satou Y."/>
            <person name="Mineta K."/>
            <person name="Ogasawara M."/>
            <person name="Sasakura Y."/>
            <person name="Shoguchi E."/>
            <person name="Ueno K."/>
            <person name="Yamada L."/>
            <person name="Matsumoto J."/>
            <person name="Wasserscheid J."/>
            <person name="Dewar K."/>
            <person name="Wiley G.B."/>
            <person name="Macmil S.L."/>
            <person name="Roe B.A."/>
            <person name="Zeller R.W."/>
            <person name="Hastings K.E."/>
            <person name="Lemaire P."/>
            <person name="Lindquist E."/>
            <person name="Endo T."/>
            <person name="Hotta K."/>
            <person name="Inaba K."/>
        </authorList>
    </citation>
    <scope>NUCLEOTIDE SEQUENCE [LARGE SCALE GENOMIC DNA]</scope>
    <source>
        <strain evidence="2">wild type</strain>
    </source>
</reference>
<dbReference type="AlphaFoldDB" id="Q0E670"/>
<evidence type="ECO:0000313" key="1">
    <source>
        <dbReference type="EMBL" id="CAK18994.1"/>
    </source>
</evidence>
<sequence>MEHSNSAINHLAALILARGGSKGIPMKNIVNVGGLPLICWVLRAAVDSNAFDSIWVSTDSDEVAEVASSYEVVKIHRRSDEVSKDNTSSMESTQEFLNYHPEIDAIGLLQATTPCIQPSQLLSAAEMIKFGGFDSVFSVVRRHFFRWKEVKQGKDGDVTHPLNFDPSHRPRRQDWAGELCENGGFYFAKTSVVRQGLFQGGRTGYQEMPHEHSVDIDTPFDLVVADYVINKYGYKGK</sequence>
<dbReference type="Proteomes" id="UP000008144">
    <property type="component" value="Chromosome 10"/>
</dbReference>
<dbReference type="InterPro" id="IPR050793">
    <property type="entry name" value="CMP-NeuNAc_synthase"/>
</dbReference>
<dbReference type="PANTHER" id="PTHR21485">
    <property type="entry name" value="HAD SUPERFAMILY MEMBERS CMAS AND KDSC"/>
    <property type="match status" value="1"/>
</dbReference>
<dbReference type="OrthoDB" id="10262032at2759"/>
<dbReference type="PANTHER" id="PTHR21485:SF3">
    <property type="entry name" value="N-ACYLNEURAMINATE CYTIDYLYLTRANSFERASE"/>
    <property type="match status" value="1"/>
</dbReference>
<dbReference type="SUPFAM" id="SSF53448">
    <property type="entry name" value="Nucleotide-diphospho-sugar transferases"/>
    <property type="match status" value="1"/>
</dbReference>
<dbReference type="CDD" id="cd02513">
    <property type="entry name" value="CMP-NeuAc_Synthase"/>
    <property type="match status" value="1"/>
</dbReference>
<dbReference type="Pfam" id="PF02348">
    <property type="entry name" value="CTP_transf_3"/>
    <property type="match status" value="1"/>
</dbReference>
<reference evidence="1" key="3">
    <citation type="submission" date="2006-09" db="EMBL/GenBank/DDBJ databases">
        <title>Evolution of CMP-sialic acid synthetases.</title>
        <authorList>
            <person name="Friederike L."/>
        </authorList>
    </citation>
    <scope>NUCLEOTIDE SEQUENCE</scope>
</reference>
<dbReference type="Gene3D" id="3.90.550.10">
    <property type="entry name" value="Spore Coat Polysaccharide Biosynthesis Protein SpsA, Chain A"/>
    <property type="match status" value="1"/>
</dbReference>
<dbReference type="KEGG" id="cin:100101814"/>
<dbReference type="Ensembl" id="ENSCINT00000025742.2">
    <property type="protein sequence ID" value="ENSCINP00000025496.2"/>
    <property type="gene ID" value="ENSCING00000014004.2"/>
</dbReference>
<dbReference type="RefSeq" id="NP_001093597.1">
    <property type="nucleotide sequence ID" value="NM_001100127.1"/>
</dbReference>
<gene>
    <name evidence="1 2" type="primary">cmas</name>
</gene>
<evidence type="ECO:0000313" key="2">
    <source>
        <dbReference type="Ensembl" id="ENSCINP00000025496.2"/>
    </source>
</evidence>
<dbReference type="FunFam" id="3.90.550.10:FF:000074">
    <property type="entry name" value="N-acylneuraminate cytidylyltransferase A"/>
    <property type="match status" value="1"/>
</dbReference>
<dbReference type="HOGENOM" id="CLU_042930_2_0_1"/>
<accession>Q0E670</accession>
<dbReference type="GeneTree" id="ENSGT00390000004237"/>
<reference evidence="3" key="1">
    <citation type="journal article" date="2002" name="Science">
        <title>The draft genome of Ciona intestinalis: insights into chordate and vertebrate origins.</title>
        <authorList>
            <person name="Dehal P."/>
            <person name="Satou Y."/>
            <person name="Campbell R.K."/>
            <person name="Chapman J."/>
            <person name="Degnan B."/>
            <person name="De Tomaso A."/>
            <person name="Davidson B."/>
            <person name="Di Gregorio A."/>
            <person name="Gelpke M."/>
            <person name="Goodstein D.M."/>
            <person name="Harafuji N."/>
            <person name="Hastings K.E."/>
            <person name="Ho I."/>
            <person name="Hotta K."/>
            <person name="Huang W."/>
            <person name="Kawashima T."/>
            <person name="Lemaire P."/>
            <person name="Martinez D."/>
            <person name="Meinertzhagen I.A."/>
            <person name="Necula S."/>
            <person name="Nonaka M."/>
            <person name="Putnam N."/>
            <person name="Rash S."/>
            <person name="Saiga H."/>
            <person name="Satake M."/>
            <person name="Terry A."/>
            <person name="Yamada L."/>
            <person name="Wang H.G."/>
            <person name="Awazu S."/>
            <person name="Azumi K."/>
            <person name="Boore J."/>
            <person name="Branno M."/>
            <person name="Chin-Bow S."/>
            <person name="DeSantis R."/>
            <person name="Doyle S."/>
            <person name="Francino P."/>
            <person name="Keys D.N."/>
            <person name="Haga S."/>
            <person name="Hayashi H."/>
            <person name="Hino K."/>
            <person name="Imai K.S."/>
            <person name="Inaba K."/>
            <person name="Kano S."/>
            <person name="Kobayashi K."/>
            <person name="Kobayashi M."/>
            <person name="Lee B.I."/>
            <person name="Makabe K.W."/>
            <person name="Manohar C."/>
            <person name="Matassi G."/>
            <person name="Medina M."/>
            <person name="Mochizuki Y."/>
            <person name="Mount S."/>
            <person name="Morishita T."/>
            <person name="Miura S."/>
            <person name="Nakayama A."/>
            <person name="Nishizaka S."/>
            <person name="Nomoto H."/>
            <person name="Ohta F."/>
            <person name="Oishi K."/>
            <person name="Rigoutsos I."/>
            <person name="Sano M."/>
            <person name="Sasaki A."/>
            <person name="Sasakura Y."/>
            <person name="Shoguchi E."/>
            <person name="Shin-i T."/>
            <person name="Spagnuolo A."/>
            <person name="Stainier D."/>
            <person name="Suzuki M.M."/>
            <person name="Tassy O."/>
            <person name="Takatori N."/>
            <person name="Tokuoka M."/>
            <person name="Yagi K."/>
            <person name="Yoshizaki F."/>
            <person name="Wada S."/>
            <person name="Zhang C."/>
            <person name="Hyatt P.D."/>
            <person name="Larimer F."/>
            <person name="Detter C."/>
            <person name="Doggett N."/>
            <person name="Glavina T."/>
            <person name="Hawkins T."/>
            <person name="Richardson P."/>
            <person name="Lucas S."/>
            <person name="Kohara Y."/>
            <person name="Levine M."/>
            <person name="Satoh N."/>
            <person name="Rokhsar D.S."/>
        </authorList>
    </citation>
    <scope>NUCLEOTIDE SEQUENCE [LARGE SCALE GENOMIC DNA]</scope>
</reference>
<dbReference type="GeneID" id="100101814"/>
<dbReference type="OMA" id="AYHMKEL"/>